<dbReference type="NCBIfam" id="TIGR01573">
    <property type="entry name" value="cas2"/>
    <property type="match status" value="1"/>
</dbReference>
<evidence type="ECO:0000256" key="5">
    <source>
        <dbReference type="ARBA" id="ARBA00022759"/>
    </source>
</evidence>
<dbReference type="InterPro" id="IPR021127">
    <property type="entry name" value="CRISPR_associated_Cas2"/>
</dbReference>
<evidence type="ECO:0000256" key="3">
    <source>
        <dbReference type="ARBA" id="ARBA00022722"/>
    </source>
</evidence>
<name>A0AAX2CHB1_9BACI</name>
<evidence type="ECO:0000256" key="4">
    <source>
        <dbReference type="ARBA" id="ARBA00022723"/>
    </source>
</evidence>
<dbReference type="Proteomes" id="UP000242164">
    <property type="component" value="Unassembled WGS sequence"/>
</dbReference>
<evidence type="ECO:0000256" key="8">
    <source>
        <dbReference type="ARBA" id="ARBA00023118"/>
    </source>
</evidence>
<protein>
    <recommendedName>
        <fullName evidence="9">CRISPR-associated endoribonuclease Cas2</fullName>
        <ecNumber evidence="9">3.1.-.-</ecNumber>
    </recommendedName>
</protein>
<sequence length="102" mass="11966">MRILVFFDLPVMTKAERKAYTRFRKFLLKDGYTMLQFSVYTRVCNGEEGAQKHLRRLRQNIPNVNGAIRSLKVTEKQFESMDILLGVQTIDEKLGTNKTDFF</sequence>
<organism evidence="10 11">
    <name type="scientific">Bacillus cytotoxicus</name>
    <dbReference type="NCBI Taxonomy" id="580165"/>
    <lineage>
        <taxon>Bacteria</taxon>
        <taxon>Bacillati</taxon>
        <taxon>Bacillota</taxon>
        <taxon>Bacilli</taxon>
        <taxon>Bacillales</taxon>
        <taxon>Bacillaceae</taxon>
        <taxon>Bacillus</taxon>
        <taxon>Bacillus cereus group</taxon>
    </lineage>
</organism>
<evidence type="ECO:0000256" key="9">
    <source>
        <dbReference type="HAMAP-Rule" id="MF_01471"/>
    </source>
</evidence>
<evidence type="ECO:0000256" key="2">
    <source>
        <dbReference type="ARBA" id="ARBA00009959"/>
    </source>
</evidence>
<dbReference type="AlphaFoldDB" id="A0AAX2CHB1"/>
<dbReference type="GO" id="GO:0046872">
    <property type="term" value="F:metal ion binding"/>
    <property type="evidence" value="ECO:0007669"/>
    <property type="project" value="UniProtKB-UniRule"/>
</dbReference>
<dbReference type="EMBL" id="FMIK01000024">
    <property type="protein sequence ID" value="SCL92888.1"/>
    <property type="molecule type" value="Genomic_DNA"/>
</dbReference>
<dbReference type="CDD" id="cd09638">
    <property type="entry name" value="Cas2_I_II_III"/>
    <property type="match status" value="1"/>
</dbReference>
<comment type="similarity">
    <text evidence="2 9">Belongs to the CRISPR-associated endoribonuclease Cas2 protein family.</text>
</comment>
<evidence type="ECO:0000313" key="11">
    <source>
        <dbReference type="Proteomes" id="UP000242164"/>
    </source>
</evidence>
<dbReference type="Gene3D" id="3.30.70.240">
    <property type="match status" value="1"/>
</dbReference>
<gene>
    <name evidence="9" type="primary">cas2</name>
    <name evidence="10" type="ORF">BCB44BAC_02146</name>
</gene>
<dbReference type="GO" id="GO:0016787">
    <property type="term" value="F:hydrolase activity"/>
    <property type="evidence" value="ECO:0007669"/>
    <property type="project" value="UniProtKB-KW"/>
</dbReference>
<evidence type="ECO:0000256" key="6">
    <source>
        <dbReference type="ARBA" id="ARBA00022801"/>
    </source>
</evidence>
<dbReference type="SUPFAM" id="SSF143430">
    <property type="entry name" value="TTP0101/SSO1404-like"/>
    <property type="match status" value="1"/>
</dbReference>
<keyword evidence="6 9" id="KW-0378">Hydrolase</keyword>
<evidence type="ECO:0000256" key="1">
    <source>
        <dbReference type="ARBA" id="ARBA00001946"/>
    </source>
</evidence>
<keyword evidence="8 9" id="KW-0051">Antiviral defense</keyword>
<dbReference type="GO" id="GO:0043571">
    <property type="term" value="P:maintenance of CRISPR repeat elements"/>
    <property type="evidence" value="ECO:0007669"/>
    <property type="project" value="UniProtKB-UniRule"/>
</dbReference>
<accession>A0AAX2CHB1</accession>
<comment type="function">
    <text evidence="9">CRISPR (clustered regularly interspaced short palindromic repeat), is an adaptive immune system that provides protection against mobile genetic elements (viruses, transposable elements and conjugative plasmids). CRISPR clusters contain sequences complementary to antecedent mobile elements and target invading nucleic acids. CRISPR clusters are transcribed and processed into CRISPR RNA (crRNA). Functions as a ssRNA-specific endoribonuclease. Involved in the integration of spacer DNA into the CRISPR cassette.</text>
</comment>
<comment type="subunit">
    <text evidence="9">Homodimer, forms a heterotetramer with a Cas1 homodimer.</text>
</comment>
<keyword evidence="3 9" id="KW-0540">Nuclease</keyword>
<dbReference type="GO" id="GO:0004521">
    <property type="term" value="F:RNA endonuclease activity"/>
    <property type="evidence" value="ECO:0007669"/>
    <property type="project" value="InterPro"/>
</dbReference>
<dbReference type="InterPro" id="IPR019199">
    <property type="entry name" value="Virulence_VapD/CRISPR_Cas2"/>
</dbReference>
<comment type="caution">
    <text evidence="10">The sequence shown here is derived from an EMBL/GenBank/DDBJ whole genome shotgun (WGS) entry which is preliminary data.</text>
</comment>
<reference evidence="10 11" key="1">
    <citation type="submission" date="2016-08" db="EMBL/GenBank/DDBJ databases">
        <authorList>
            <person name="Loux V."/>
            <person name="Rue O."/>
        </authorList>
    </citation>
    <scope>NUCLEOTIDE SEQUENCE [LARGE SCALE GENOMIC DNA]</scope>
    <source>
        <strain evidence="10 11">AFSSA_08CEB44bac</strain>
    </source>
</reference>
<proteinExistence type="inferred from homology"/>
<dbReference type="EC" id="3.1.-.-" evidence="9"/>
<keyword evidence="7 9" id="KW-0460">Magnesium</keyword>
<dbReference type="RefSeq" id="WP_048723010.1">
    <property type="nucleotide sequence ID" value="NZ_CP024096.1"/>
</dbReference>
<keyword evidence="5 9" id="KW-0255">Endonuclease</keyword>
<dbReference type="GO" id="GO:0051607">
    <property type="term" value="P:defense response to virus"/>
    <property type="evidence" value="ECO:0007669"/>
    <property type="project" value="UniProtKB-UniRule"/>
</dbReference>
<comment type="cofactor">
    <cofactor evidence="1 9">
        <name>Mg(2+)</name>
        <dbReference type="ChEBI" id="CHEBI:18420"/>
    </cofactor>
</comment>
<evidence type="ECO:0000256" key="7">
    <source>
        <dbReference type="ARBA" id="ARBA00022842"/>
    </source>
</evidence>
<dbReference type="Pfam" id="PF09827">
    <property type="entry name" value="CRISPR_Cas2"/>
    <property type="match status" value="1"/>
</dbReference>
<dbReference type="HAMAP" id="MF_01471">
    <property type="entry name" value="Cas2"/>
    <property type="match status" value="1"/>
</dbReference>
<keyword evidence="4 9" id="KW-0479">Metal-binding</keyword>
<evidence type="ECO:0000313" key="10">
    <source>
        <dbReference type="EMBL" id="SCL92888.1"/>
    </source>
</evidence>
<feature type="binding site" evidence="9">
    <location>
        <position position="8"/>
    </location>
    <ligand>
        <name>Mg(2+)</name>
        <dbReference type="ChEBI" id="CHEBI:18420"/>
        <note>catalytic</note>
    </ligand>
</feature>